<reference evidence="2" key="1">
    <citation type="journal article" date="2021" name="Proc. Natl. Acad. Sci. U.S.A.">
        <title>Three genomes in the algal genus Volvox reveal the fate of a haploid sex-determining region after a transition to homothallism.</title>
        <authorList>
            <person name="Yamamoto K."/>
            <person name="Hamaji T."/>
            <person name="Kawai-Toyooka H."/>
            <person name="Matsuzaki R."/>
            <person name="Takahashi F."/>
            <person name="Nishimura Y."/>
            <person name="Kawachi M."/>
            <person name="Noguchi H."/>
            <person name="Minakuchi Y."/>
            <person name="Umen J.G."/>
            <person name="Toyoda A."/>
            <person name="Nozaki H."/>
        </authorList>
    </citation>
    <scope>NUCLEOTIDE SEQUENCE</scope>
    <source>
        <strain evidence="2">NIES-3780</strain>
    </source>
</reference>
<name>A0A8J4B2P6_9CHLO</name>
<protein>
    <submittedName>
        <fullName evidence="2">Uncharacterized protein</fullName>
    </submittedName>
</protein>
<evidence type="ECO:0000313" key="3">
    <source>
        <dbReference type="Proteomes" id="UP000747399"/>
    </source>
</evidence>
<feature type="region of interest" description="Disordered" evidence="1">
    <location>
        <begin position="577"/>
        <end position="605"/>
    </location>
</feature>
<feature type="region of interest" description="Disordered" evidence="1">
    <location>
        <begin position="243"/>
        <end position="311"/>
    </location>
</feature>
<keyword evidence="3" id="KW-1185">Reference proteome</keyword>
<comment type="caution">
    <text evidence="2">The sequence shown here is derived from an EMBL/GenBank/DDBJ whole genome shotgun (WGS) entry which is preliminary data.</text>
</comment>
<sequence>MNTMEQQHGTGLSASKPRLLGLGACPAFGKPPFPQLKPGLAAPSPVFPGASPRPGSLTSTGRLGSTGSGALPLRSFSRHSLSPNWGCTPDTAATTAGLCDIASAAATSPGACSPSACILNVEGPVPGGVPSSNAKVDSRASADRQNVAWLGFPDAGGSGELTATWLQPQAQLQQRRRVSGSVTAFLPGPAVPAAASAVAATTPGAGRKEQKLPPVQIQWLPPVAPKPPTTQRNRPVKQVQWLLPEKELEKERQESQENRGKWIHTGMEDGRGGNEQPPSKKQRREVPLDVSPPARRLGRLLQPVPSPPPLPHNMTGLRAPQSPSRPRHYRSLAPAMGKGQEDATARAMAISPVPDLATLTATQWTTLERHLLGGCGIGSSAAAAAEAMAELNQALKMLSVYAFTAPAQPRQQRQQQQSAVGSGQGQKKQQSQGGLTEMVAVGGASNPDAAAAAAESASGAPLLDVKGVAREDGASAAGQGGALDLAPLTAAALRRRHGCYDPGPDDSAGSCSSEITPDPNAAKAERCSLNMPGARAPYSDLQTALRTHPGVVRGLWWLVGLAVGLDPAVYDCDGCSGGSSSSNPGLADSKDRSGDTDGAAAETRTQQWGEVAATAAEQRQQLAWGACAANVLRNLAVAELVSEQLLCGVGLETCAAALEVRTCCRTADAAGIDGLVASLLELLTALPHKLNLSSSLESHPPALGGGGGFSDSFPPAMGTAAAAATAAARAAAVEKLQEAGATSSSSSAQQHHPEPLSTRPTVRLRQPGPLLEVVVRLMAGGQGVCLRLRTLAAGLLAAWLGFPVNQPAILHAFTCSRPTPLLLTPIRSPTPLPVCSGATAIAAEAVVTTHGSLPNSEEDGADLGTDAPSPPFAESVHSAASAAVTAVKATPMIGTAPKSPVPCTDTTRMAGFGAEARKGPLDALADLLRGQVIPEEVRNEAAEAGMAEADDIVLLRLLAAWRRSDAVAVATELLHTLTSRCGHLGRRLVTEHPGLRAGLAVLAEAPLPLLDEAAADLSTIHDDPLVARCRAVLTAASGVAAEVMAALKAEGGEALGSRVEVVTAVTQPEGSGMSAIGDRRMDV</sequence>
<feature type="region of interest" description="Disordered" evidence="1">
    <location>
        <begin position="501"/>
        <end position="520"/>
    </location>
</feature>
<feature type="region of interest" description="Disordered" evidence="1">
    <location>
        <begin position="409"/>
        <end position="434"/>
    </location>
</feature>
<dbReference type="EMBL" id="BNCO01000014">
    <property type="protein sequence ID" value="GIL52903.1"/>
    <property type="molecule type" value="Genomic_DNA"/>
</dbReference>
<accession>A0A8J4B2P6</accession>
<feature type="region of interest" description="Disordered" evidence="1">
    <location>
        <begin position="36"/>
        <end position="68"/>
    </location>
</feature>
<evidence type="ECO:0000313" key="2">
    <source>
        <dbReference type="EMBL" id="GIL52903.1"/>
    </source>
</evidence>
<feature type="compositionally biased region" description="Low complexity" evidence="1">
    <location>
        <begin position="55"/>
        <end position="68"/>
    </location>
</feature>
<proteinExistence type="predicted"/>
<evidence type="ECO:0000256" key="1">
    <source>
        <dbReference type="SAM" id="MobiDB-lite"/>
    </source>
</evidence>
<gene>
    <name evidence="2" type="ORF">Vafri_8655</name>
</gene>
<feature type="compositionally biased region" description="Basic and acidic residues" evidence="1">
    <location>
        <begin position="244"/>
        <end position="272"/>
    </location>
</feature>
<dbReference type="AlphaFoldDB" id="A0A8J4B2P6"/>
<feature type="region of interest" description="Disordered" evidence="1">
    <location>
        <begin position="739"/>
        <end position="763"/>
    </location>
</feature>
<dbReference type="Proteomes" id="UP000747399">
    <property type="component" value="Unassembled WGS sequence"/>
</dbReference>
<organism evidence="2 3">
    <name type="scientific">Volvox africanus</name>
    <dbReference type="NCBI Taxonomy" id="51714"/>
    <lineage>
        <taxon>Eukaryota</taxon>
        <taxon>Viridiplantae</taxon>
        <taxon>Chlorophyta</taxon>
        <taxon>core chlorophytes</taxon>
        <taxon>Chlorophyceae</taxon>
        <taxon>CS clade</taxon>
        <taxon>Chlamydomonadales</taxon>
        <taxon>Volvocaceae</taxon>
        <taxon>Volvox</taxon>
    </lineage>
</organism>